<reference evidence="1" key="2">
    <citation type="submission" date="2024-05" db="EMBL/GenBank/DDBJ databases">
        <title>Rhodohalobacter halophilus gen. nov., sp. nov., a moderately halophilic member of the family Balneolaceae.</title>
        <authorList>
            <person name="Xia J."/>
        </authorList>
    </citation>
    <scope>NUCLEOTIDE SEQUENCE</scope>
    <source>
        <strain evidence="1">WB101</strain>
    </source>
</reference>
<gene>
    <name evidence="1" type="ORF">L6773_18980</name>
</gene>
<comment type="caution">
    <text evidence="1">The sequence shown here is derived from an EMBL/GenBank/DDBJ whole genome shotgun (WGS) entry which is preliminary data.</text>
</comment>
<proteinExistence type="predicted"/>
<accession>A0ABS9KII4</accession>
<dbReference type="NCBIfam" id="TIGR04396">
    <property type="entry name" value="surf_polysacc"/>
    <property type="match status" value="1"/>
</dbReference>
<protein>
    <recommendedName>
        <fullName evidence="3">Surface carbohydrate biosynthesis protein</fullName>
    </recommendedName>
</protein>
<evidence type="ECO:0000313" key="1">
    <source>
        <dbReference type="EMBL" id="MCG2590665.1"/>
    </source>
</evidence>
<dbReference type="Proteomes" id="UP001165366">
    <property type="component" value="Unassembled WGS sequence"/>
</dbReference>
<evidence type="ECO:0000313" key="2">
    <source>
        <dbReference type="Proteomes" id="UP001165366"/>
    </source>
</evidence>
<evidence type="ECO:0008006" key="3">
    <source>
        <dbReference type="Google" id="ProtNLM"/>
    </source>
</evidence>
<sequence length="474" mass="54985">MNIYIPIEIKARELEGRVLLALAAAERGHLVIVGEKKDTIVKASKGQFPPGLVHMKSITPHKSMLESLHTLKKKGHNITVQDEESGLLDESYDTFARLRFSEETIELVDRVCTWGHYDHRSLEKMYADLDEHFSVTGSPRVDFWRKDFHDYYSNIEEAETIKGKPYLMVVSNFSGPLNVNRFWDIMARLNKAGYFAREEGREKHEFENAAYQTRLIGEFVFLIRELAHTYPDHNILVRPHPVESIEGWRKLIGEEVSNVVVEREGTISRWIRHAKVIIHNGCTSALEAAIAGENRIAYRPIPFKFEREIPNKVSLNAYSIEEVKSFISDLLKGENLHRKDQNYEEIQSLVKDRFEAIDDKLAADRIVDVWDEISKSNSSENTPEDFLNLSYQGNPSVKKQIKKTVKNVRDTLTLKSNGSKSKRLLKSYHKFPEFTDEEMSGMHMNLRNTLKRFEKVTCKRLGRKSFLMYNKEKY</sequence>
<keyword evidence="2" id="KW-1185">Reference proteome</keyword>
<reference evidence="1" key="1">
    <citation type="submission" date="2022-01" db="EMBL/GenBank/DDBJ databases">
        <authorList>
            <person name="Wang Y."/>
        </authorList>
    </citation>
    <scope>NUCLEOTIDE SEQUENCE</scope>
    <source>
        <strain evidence="1">WB101</strain>
    </source>
</reference>
<dbReference type="EMBL" id="JAKLWS010000039">
    <property type="protein sequence ID" value="MCG2590665.1"/>
    <property type="molecule type" value="Genomic_DNA"/>
</dbReference>
<dbReference type="InterPro" id="IPR030906">
    <property type="entry name" value="Surf_polysacc"/>
</dbReference>
<dbReference type="RefSeq" id="WP_237856109.1">
    <property type="nucleotide sequence ID" value="NZ_JAKLWS010000039.1"/>
</dbReference>
<organism evidence="1 2">
    <name type="scientific">Rhodohalobacter sulfatireducens</name>
    <dbReference type="NCBI Taxonomy" id="2911366"/>
    <lineage>
        <taxon>Bacteria</taxon>
        <taxon>Pseudomonadati</taxon>
        <taxon>Balneolota</taxon>
        <taxon>Balneolia</taxon>
        <taxon>Balneolales</taxon>
        <taxon>Balneolaceae</taxon>
        <taxon>Rhodohalobacter</taxon>
    </lineage>
</organism>
<name>A0ABS9KII4_9BACT</name>